<sequence>METVPTLLYQHLLRSLHRNQIDLLQKLSCSRIASEASSYQTNNPVLRIRIYPKREISNLSCWTFNIETVDETIDFEIAKNPKDLRIDEVELSETESLDLEDVDIAKLPEVSESEIASLLARCASPFCSFALLNFSQNEPPIQEILSVMLKRTSQFDVEECCWHERATDYVSYNFEAKFLTDFLTNLLSHRILESCQIDNCILDQSDVFKLIIKNTTSTILDGVKPSVNEPRGQLARIIKILQILAEVIMEKPDKKWNFCYNGQKPGKTFLRKVKSWGFAKNKDNFWVKIVNVVPIKISYDGGEISVNSDS</sequence>
<protein>
    <submittedName>
        <fullName evidence="1">Uncharacterized protein</fullName>
    </submittedName>
</protein>
<reference evidence="1 2" key="1">
    <citation type="journal article" date="2015" name="Genome Biol.">
        <title>Comparative genomics of Steinernema reveals deeply conserved gene regulatory networks.</title>
        <authorList>
            <person name="Dillman A.R."/>
            <person name="Macchietto M."/>
            <person name="Porter C.F."/>
            <person name="Rogers A."/>
            <person name="Williams B."/>
            <person name="Antoshechkin I."/>
            <person name="Lee M.M."/>
            <person name="Goodwin Z."/>
            <person name="Lu X."/>
            <person name="Lewis E.E."/>
            <person name="Goodrich-Blair H."/>
            <person name="Stock S.P."/>
            <person name="Adams B.J."/>
            <person name="Sternberg P.W."/>
            <person name="Mortazavi A."/>
        </authorList>
    </citation>
    <scope>NUCLEOTIDE SEQUENCE [LARGE SCALE GENOMIC DNA]</scope>
    <source>
        <strain evidence="1 2">ALL</strain>
    </source>
</reference>
<dbReference type="AlphaFoldDB" id="A0A4U5MK61"/>
<dbReference type="Proteomes" id="UP000298663">
    <property type="component" value="Unassembled WGS sequence"/>
</dbReference>
<gene>
    <name evidence="1" type="ORF">L596_021802</name>
</gene>
<accession>A0A4U5MK61</accession>
<keyword evidence="2" id="KW-1185">Reference proteome</keyword>
<comment type="caution">
    <text evidence="1">The sequence shown here is derived from an EMBL/GenBank/DDBJ whole genome shotgun (WGS) entry which is preliminary data.</text>
</comment>
<proteinExistence type="predicted"/>
<organism evidence="1 2">
    <name type="scientific">Steinernema carpocapsae</name>
    <name type="common">Entomopathogenic nematode</name>
    <dbReference type="NCBI Taxonomy" id="34508"/>
    <lineage>
        <taxon>Eukaryota</taxon>
        <taxon>Metazoa</taxon>
        <taxon>Ecdysozoa</taxon>
        <taxon>Nematoda</taxon>
        <taxon>Chromadorea</taxon>
        <taxon>Rhabditida</taxon>
        <taxon>Tylenchina</taxon>
        <taxon>Panagrolaimomorpha</taxon>
        <taxon>Strongyloidoidea</taxon>
        <taxon>Steinernematidae</taxon>
        <taxon>Steinernema</taxon>
    </lineage>
</organism>
<reference evidence="1 2" key="2">
    <citation type="journal article" date="2019" name="G3 (Bethesda)">
        <title>Hybrid Assembly of the Genome of the Entomopathogenic Nematode Steinernema carpocapsae Identifies the X-Chromosome.</title>
        <authorList>
            <person name="Serra L."/>
            <person name="Macchietto M."/>
            <person name="Macias-Munoz A."/>
            <person name="McGill C.J."/>
            <person name="Rodriguez I.M."/>
            <person name="Rodriguez B."/>
            <person name="Murad R."/>
            <person name="Mortazavi A."/>
        </authorList>
    </citation>
    <scope>NUCLEOTIDE SEQUENCE [LARGE SCALE GENOMIC DNA]</scope>
    <source>
        <strain evidence="1 2">ALL</strain>
    </source>
</reference>
<evidence type="ECO:0000313" key="1">
    <source>
        <dbReference type="EMBL" id="TKR69672.1"/>
    </source>
</evidence>
<evidence type="ECO:0000313" key="2">
    <source>
        <dbReference type="Proteomes" id="UP000298663"/>
    </source>
</evidence>
<dbReference type="EMBL" id="AZBU02000007">
    <property type="protein sequence ID" value="TKR69672.1"/>
    <property type="molecule type" value="Genomic_DNA"/>
</dbReference>
<name>A0A4U5MK61_STECR</name>